<feature type="region of interest" description="Disordered" evidence="1">
    <location>
        <begin position="276"/>
        <end position="317"/>
    </location>
</feature>
<dbReference type="PANTHER" id="PTHR46929">
    <property type="entry name" value="EXPRESSED PROTEIN"/>
    <property type="match status" value="1"/>
</dbReference>
<accession>A0AAE2CXY2</accession>
<evidence type="ECO:0000313" key="2">
    <source>
        <dbReference type="EMBL" id="KAK4438485.1"/>
    </source>
</evidence>
<dbReference type="EMBL" id="JACGWO010000001">
    <property type="protein sequence ID" value="KAK4438485.1"/>
    <property type="molecule type" value="Genomic_DNA"/>
</dbReference>
<name>A0AAE2CXY2_9LAMI</name>
<gene>
    <name evidence="2" type="ORF">Salat_0182800</name>
</gene>
<dbReference type="AlphaFoldDB" id="A0AAE2CXY2"/>
<dbReference type="PANTHER" id="PTHR46929:SF3">
    <property type="entry name" value="MYB_SANT-LIKE DOMAIN-CONTAINING PROTEIN"/>
    <property type="match status" value="1"/>
</dbReference>
<sequence length="317" mass="36019">MEATFVGALVEHKKHGNFKRKGINFHVVISAIYDVNKEHSSRHLYTTGENKLRKLKERYLVFSSIITVLGVIVNKERVLAKCYVNAYEDFYEGLCMLYGPHNADDKPTVFHVEEEMDSVASFYPPIGWVDDSPREFYPNVMLANIYKLDTTSVDSTSLWRFLEEYYASDDEDGVNSILALPAAPPPSPDLSYVSVEYTSSSASNEISKSILHNPTFEWDRENNIVHAPFAAWVALIRQNPFADAYLKRGEPKWDSLKLIFERNQVGGRAYDNEIVTISSRESDDDSYDDDEDDEDTVAEEIQPDPESVIDLATSESD</sequence>
<evidence type="ECO:0000313" key="3">
    <source>
        <dbReference type="Proteomes" id="UP001293254"/>
    </source>
</evidence>
<feature type="compositionally biased region" description="Acidic residues" evidence="1">
    <location>
        <begin position="282"/>
        <end position="303"/>
    </location>
</feature>
<organism evidence="2 3">
    <name type="scientific">Sesamum alatum</name>
    <dbReference type="NCBI Taxonomy" id="300844"/>
    <lineage>
        <taxon>Eukaryota</taxon>
        <taxon>Viridiplantae</taxon>
        <taxon>Streptophyta</taxon>
        <taxon>Embryophyta</taxon>
        <taxon>Tracheophyta</taxon>
        <taxon>Spermatophyta</taxon>
        <taxon>Magnoliopsida</taxon>
        <taxon>eudicotyledons</taxon>
        <taxon>Gunneridae</taxon>
        <taxon>Pentapetalae</taxon>
        <taxon>asterids</taxon>
        <taxon>lamiids</taxon>
        <taxon>Lamiales</taxon>
        <taxon>Pedaliaceae</taxon>
        <taxon>Sesamum</taxon>
    </lineage>
</organism>
<keyword evidence="3" id="KW-1185">Reference proteome</keyword>
<reference evidence="2" key="2">
    <citation type="journal article" date="2024" name="Plant">
        <title>Genomic evolution and insights into agronomic trait innovations of Sesamum species.</title>
        <authorList>
            <person name="Miao H."/>
            <person name="Wang L."/>
            <person name="Qu L."/>
            <person name="Liu H."/>
            <person name="Sun Y."/>
            <person name="Le M."/>
            <person name="Wang Q."/>
            <person name="Wei S."/>
            <person name="Zheng Y."/>
            <person name="Lin W."/>
            <person name="Duan Y."/>
            <person name="Cao H."/>
            <person name="Xiong S."/>
            <person name="Wang X."/>
            <person name="Wei L."/>
            <person name="Li C."/>
            <person name="Ma Q."/>
            <person name="Ju M."/>
            <person name="Zhao R."/>
            <person name="Li G."/>
            <person name="Mu C."/>
            <person name="Tian Q."/>
            <person name="Mei H."/>
            <person name="Zhang T."/>
            <person name="Gao T."/>
            <person name="Zhang H."/>
        </authorList>
    </citation>
    <scope>NUCLEOTIDE SEQUENCE</scope>
    <source>
        <strain evidence="2">3651</strain>
    </source>
</reference>
<evidence type="ECO:0000256" key="1">
    <source>
        <dbReference type="SAM" id="MobiDB-lite"/>
    </source>
</evidence>
<proteinExistence type="predicted"/>
<protein>
    <submittedName>
        <fullName evidence="2">Uncharacterized protein</fullName>
    </submittedName>
</protein>
<reference evidence="2" key="1">
    <citation type="submission" date="2020-06" db="EMBL/GenBank/DDBJ databases">
        <authorList>
            <person name="Li T."/>
            <person name="Hu X."/>
            <person name="Zhang T."/>
            <person name="Song X."/>
            <person name="Zhang H."/>
            <person name="Dai N."/>
            <person name="Sheng W."/>
            <person name="Hou X."/>
            <person name="Wei L."/>
        </authorList>
    </citation>
    <scope>NUCLEOTIDE SEQUENCE</scope>
    <source>
        <strain evidence="2">3651</strain>
        <tissue evidence="2">Leaf</tissue>
    </source>
</reference>
<dbReference type="Proteomes" id="UP001293254">
    <property type="component" value="Unassembled WGS sequence"/>
</dbReference>
<comment type="caution">
    <text evidence="2">The sequence shown here is derived from an EMBL/GenBank/DDBJ whole genome shotgun (WGS) entry which is preliminary data.</text>
</comment>